<organism evidence="2 3">
    <name type="scientific">Kibdelosporangium aridum</name>
    <dbReference type="NCBI Taxonomy" id="2030"/>
    <lineage>
        <taxon>Bacteria</taxon>
        <taxon>Bacillati</taxon>
        <taxon>Actinomycetota</taxon>
        <taxon>Actinomycetes</taxon>
        <taxon>Pseudonocardiales</taxon>
        <taxon>Pseudonocardiaceae</taxon>
        <taxon>Kibdelosporangium</taxon>
    </lineage>
</organism>
<name>A0A1Y5XS52_KIBAR</name>
<protein>
    <submittedName>
        <fullName evidence="2">Uncharacterized protein</fullName>
    </submittedName>
</protein>
<keyword evidence="3" id="KW-1185">Reference proteome</keyword>
<dbReference type="Proteomes" id="UP000192674">
    <property type="component" value="Unassembled WGS sequence"/>
</dbReference>
<dbReference type="AlphaFoldDB" id="A0A1Y5XS52"/>
<evidence type="ECO:0000313" key="2">
    <source>
        <dbReference type="EMBL" id="SMD14733.1"/>
    </source>
</evidence>
<proteinExistence type="predicted"/>
<sequence>MLYEARPGTPGESRLEALGLDIPTIHEVLHYGDAEQATYTVLDAPGAGEYARWSRHVRRLSERLIPRGWERINPDNQPTLVHPDRRHCVVVASGTGATGRHYAAPTTKNPKGRTIQAAVQSNAALALLALHDVAPELASLRETWMLLTFVNIDGQIQSEVSLPNAMEGEQISSWRDRILIPTLDPSVGPDHANEEPPDYDFDIVRK</sequence>
<accession>A0A1Y5XS52</accession>
<dbReference type="OrthoDB" id="3422162at2"/>
<gene>
    <name evidence="2" type="ORF">SAMN05661093_05107</name>
</gene>
<evidence type="ECO:0000313" key="3">
    <source>
        <dbReference type="Proteomes" id="UP000192674"/>
    </source>
</evidence>
<reference evidence="2 3" key="1">
    <citation type="submission" date="2017-04" db="EMBL/GenBank/DDBJ databases">
        <authorList>
            <person name="Afonso C.L."/>
            <person name="Miller P.J."/>
            <person name="Scott M.A."/>
            <person name="Spackman E."/>
            <person name="Goraichik I."/>
            <person name="Dimitrov K.M."/>
            <person name="Suarez D.L."/>
            <person name="Swayne D.E."/>
        </authorList>
    </citation>
    <scope>NUCLEOTIDE SEQUENCE [LARGE SCALE GENOMIC DNA]</scope>
    <source>
        <strain evidence="2 3">DSM 43828</strain>
    </source>
</reference>
<dbReference type="EMBL" id="FWXV01000004">
    <property type="protein sequence ID" value="SMD14733.1"/>
    <property type="molecule type" value="Genomic_DNA"/>
</dbReference>
<evidence type="ECO:0000256" key="1">
    <source>
        <dbReference type="SAM" id="MobiDB-lite"/>
    </source>
</evidence>
<feature type="region of interest" description="Disordered" evidence="1">
    <location>
        <begin position="184"/>
        <end position="206"/>
    </location>
</feature>
<feature type="compositionally biased region" description="Acidic residues" evidence="1">
    <location>
        <begin position="195"/>
        <end position="206"/>
    </location>
</feature>